<feature type="compositionally biased region" description="Basic residues" evidence="7">
    <location>
        <begin position="55"/>
        <end position="66"/>
    </location>
</feature>
<dbReference type="PROSITE" id="PS50850">
    <property type="entry name" value="MFS"/>
    <property type="match status" value="1"/>
</dbReference>
<keyword evidence="11" id="KW-1185">Reference proteome</keyword>
<dbReference type="PANTHER" id="PTHR43045:SF2">
    <property type="entry name" value="INNER MEMBRANE METABOLITE TRANSPORT PROTEIN YHJE"/>
    <property type="match status" value="1"/>
</dbReference>
<evidence type="ECO:0000256" key="4">
    <source>
        <dbReference type="ARBA" id="ARBA00022692"/>
    </source>
</evidence>
<feature type="compositionally biased region" description="Low complexity" evidence="7">
    <location>
        <begin position="44"/>
        <end position="54"/>
    </location>
</feature>
<evidence type="ECO:0000256" key="8">
    <source>
        <dbReference type="SAM" id="Phobius"/>
    </source>
</evidence>
<feature type="transmembrane region" description="Helical" evidence="8">
    <location>
        <begin position="332"/>
        <end position="352"/>
    </location>
</feature>
<keyword evidence="5 8" id="KW-1133">Transmembrane helix</keyword>
<dbReference type="InterPro" id="IPR020846">
    <property type="entry name" value="MFS_dom"/>
</dbReference>
<protein>
    <recommendedName>
        <fullName evidence="9">Major facilitator superfamily (MFS) profile domain-containing protein</fullName>
    </recommendedName>
</protein>
<evidence type="ECO:0000313" key="11">
    <source>
        <dbReference type="Proteomes" id="UP000218944"/>
    </source>
</evidence>
<feature type="transmembrane region" description="Helical" evidence="8">
    <location>
        <begin position="484"/>
        <end position="510"/>
    </location>
</feature>
<evidence type="ECO:0000256" key="1">
    <source>
        <dbReference type="ARBA" id="ARBA00004651"/>
    </source>
</evidence>
<dbReference type="Gene3D" id="1.20.1250.20">
    <property type="entry name" value="MFS general substrate transporter like domains"/>
    <property type="match status" value="2"/>
</dbReference>
<comment type="caution">
    <text evidence="10">The sequence shown here is derived from an EMBL/GenBank/DDBJ whole genome shotgun (WGS) entry which is preliminary data.</text>
</comment>
<dbReference type="InterPro" id="IPR005828">
    <property type="entry name" value="MFS_sugar_transport-like"/>
</dbReference>
<comment type="subcellular location">
    <subcellularLocation>
        <location evidence="1">Cell membrane</location>
        <topology evidence="1">Multi-pass membrane protein</topology>
    </subcellularLocation>
</comment>
<feature type="transmembrane region" description="Helical" evidence="8">
    <location>
        <begin position="547"/>
        <end position="568"/>
    </location>
</feature>
<reference evidence="10 11" key="1">
    <citation type="submission" date="2017-08" db="EMBL/GenBank/DDBJ databases">
        <title>Genome sequence of Streptomyces albireticuli NRRL B-1670.</title>
        <authorList>
            <person name="Graham D.E."/>
            <person name="Mahan K.M."/>
            <person name="Klingeman D.M."/>
            <person name="Hettich R.L."/>
            <person name="Parry R.J."/>
            <person name="Spain J.C."/>
        </authorList>
    </citation>
    <scope>NUCLEOTIDE SEQUENCE [LARGE SCALE GENOMIC DNA]</scope>
    <source>
        <strain evidence="10 11">NRRL B-1670</strain>
    </source>
</reference>
<dbReference type="InterPro" id="IPR011701">
    <property type="entry name" value="MFS"/>
</dbReference>
<dbReference type="Pfam" id="PF00083">
    <property type="entry name" value="Sugar_tr"/>
    <property type="match status" value="1"/>
</dbReference>
<keyword evidence="6 8" id="KW-0472">Membrane</keyword>
<evidence type="ECO:0000256" key="2">
    <source>
        <dbReference type="ARBA" id="ARBA00022448"/>
    </source>
</evidence>
<feature type="transmembrane region" description="Helical" evidence="8">
    <location>
        <begin position="397"/>
        <end position="418"/>
    </location>
</feature>
<keyword evidence="3" id="KW-1003">Cell membrane</keyword>
<feature type="compositionally biased region" description="Basic residues" evidence="7">
    <location>
        <begin position="87"/>
        <end position="120"/>
    </location>
</feature>
<keyword evidence="4 8" id="KW-0812">Transmembrane</keyword>
<feature type="domain" description="Major facilitator superfamily (MFS) profile" evidence="9">
    <location>
        <begin position="258"/>
        <end position="669"/>
    </location>
</feature>
<dbReference type="InterPro" id="IPR005829">
    <property type="entry name" value="Sugar_transporter_CS"/>
</dbReference>
<feature type="region of interest" description="Disordered" evidence="7">
    <location>
        <begin position="1"/>
        <end position="136"/>
    </location>
</feature>
<feature type="transmembrane region" description="Helical" evidence="8">
    <location>
        <begin position="295"/>
        <end position="320"/>
    </location>
</feature>
<evidence type="ECO:0000259" key="9">
    <source>
        <dbReference type="PROSITE" id="PS50850"/>
    </source>
</evidence>
<feature type="transmembrane region" description="Helical" evidence="8">
    <location>
        <begin position="430"/>
        <end position="451"/>
    </location>
</feature>
<dbReference type="SUPFAM" id="SSF103473">
    <property type="entry name" value="MFS general substrate transporter"/>
    <property type="match status" value="1"/>
</dbReference>
<dbReference type="InterPro" id="IPR036259">
    <property type="entry name" value="MFS_trans_sf"/>
</dbReference>
<keyword evidence="2" id="KW-0813">Transport</keyword>
<gene>
    <name evidence="10" type="ORF">CK936_26750</name>
</gene>
<evidence type="ECO:0000313" key="10">
    <source>
        <dbReference type="EMBL" id="PAU45926.1"/>
    </source>
</evidence>
<sequence>MNSHPAGQGVRRRHGPAEGAGKRHEGALVHRQMTGQHAPRDPLGRPGRNGARAPRPGRRHGRRRARQRGDEPAEAGSAAGQGPGSGGRRRRTRWRCRARPWQGAHRRRDVRPGRLTRRHRPVAEGRHARRARAGALTTGTAVTTGTAGTAAGEPAVYGGVTRRRGRVPDGGRTTGAGTAAGPGGGTEAAEPPPHRRHAPATTFRPPRPARRSRAPPGPVRMSPPDDPSWRTMPDTTPPDPAAGIGPRDPARLTQAHRAGLSGMLGTTVEWYDFFVFTTASSLVFPQLFFPSTTPGGGILASFATFWVGFLGRPLGAVLFGHLGDRHGRKRSLITSLTLMGTTTTAIGLLPTYHTAGLAAPALLCALRLLQGIAVGGEWGGAVLLAGEHAPRGHRTLFTAYIQQGTPVASLLSTAVFLPFSRLADDQFLSWGWRVPFLLAAAFTATGLLIRLRVAESPQYRRLTATPQGTAGAPLAEAWRHHRRALALCAGACAIPIAGTYLAGTFVLSWATVHLGFPRHTVLTVILCSAAGRCLLQPLTAFAAHRYGPARVCALGLALYLVAIPFNLYCLHTASIWWITAGIAALEAASAITYTVIAALLHDAFPTRIRYTAISLAQQLASLVFGGTAPATTQTLTTLTDNRLWPIALYQTALTLLSAASLYALTRHREPRESATACGAPAVHRAGGTTSATEAPTT</sequence>
<dbReference type="EMBL" id="NSJV01000518">
    <property type="protein sequence ID" value="PAU45926.1"/>
    <property type="molecule type" value="Genomic_DNA"/>
</dbReference>
<dbReference type="Proteomes" id="UP000218944">
    <property type="component" value="Unassembled WGS sequence"/>
</dbReference>
<dbReference type="Pfam" id="PF07690">
    <property type="entry name" value="MFS_1"/>
    <property type="match status" value="1"/>
</dbReference>
<evidence type="ECO:0000256" key="3">
    <source>
        <dbReference type="ARBA" id="ARBA00022475"/>
    </source>
</evidence>
<feature type="transmembrane region" description="Helical" evidence="8">
    <location>
        <begin position="358"/>
        <end position="385"/>
    </location>
</feature>
<dbReference type="PROSITE" id="PS00217">
    <property type="entry name" value="SUGAR_TRANSPORT_2"/>
    <property type="match status" value="1"/>
</dbReference>
<dbReference type="GO" id="GO:0005886">
    <property type="term" value="C:plasma membrane"/>
    <property type="evidence" value="ECO:0007669"/>
    <property type="project" value="UniProtKB-SubCell"/>
</dbReference>
<feature type="transmembrane region" description="Helical" evidence="8">
    <location>
        <begin position="574"/>
        <end position="600"/>
    </location>
</feature>
<name>A0A2A2D3C5_9ACTN</name>
<organism evidence="10 11">
    <name type="scientific">Streptomyces albireticuli</name>
    <dbReference type="NCBI Taxonomy" id="1940"/>
    <lineage>
        <taxon>Bacteria</taxon>
        <taxon>Bacillati</taxon>
        <taxon>Actinomycetota</taxon>
        <taxon>Actinomycetes</taxon>
        <taxon>Kitasatosporales</taxon>
        <taxon>Streptomycetaceae</taxon>
        <taxon>Streptomyces</taxon>
    </lineage>
</organism>
<proteinExistence type="predicted"/>
<evidence type="ECO:0000256" key="7">
    <source>
        <dbReference type="SAM" id="MobiDB-lite"/>
    </source>
</evidence>
<feature type="region of interest" description="Disordered" evidence="7">
    <location>
        <begin position="160"/>
        <end position="246"/>
    </location>
</feature>
<dbReference type="PANTHER" id="PTHR43045">
    <property type="entry name" value="SHIKIMATE TRANSPORTER"/>
    <property type="match status" value="1"/>
</dbReference>
<accession>A0A2A2D3C5</accession>
<evidence type="ECO:0000256" key="5">
    <source>
        <dbReference type="ARBA" id="ARBA00022989"/>
    </source>
</evidence>
<evidence type="ECO:0000256" key="6">
    <source>
        <dbReference type="ARBA" id="ARBA00023136"/>
    </source>
</evidence>
<feature type="transmembrane region" description="Helical" evidence="8">
    <location>
        <begin position="643"/>
        <end position="664"/>
    </location>
</feature>
<dbReference type="AlphaFoldDB" id="A0A2A2D3C5"/>
<dbReference type="GO" id="GO:0022857">
    <property type="term" value="F:transmembrane transporter activity"/>
    <property type="evidence" value="ECO:0007669"/>
    <property type="project" value="InterPro"/>
</dbReference>
<feature type="compositionally biased region" description="Gly residues" evidence="7">
    <location>
        <begin position="172"/>
        <end position="186"/>
    </location>
</feature>